<evidence type="ECO:0000256" key="4">
    <source>
        <dbReference type="ARBA" id="ARBA00022692"/>
    </source>
</evidence>
<evidence type="ECO:0000313" key="13">
    <source>
        <dbReference type="Proteomes" id="UP001202402"/>
    </source>
</evidence>
<feature type="transmembrane region" description="Helical" evidence="10">
    <location>
        <begin position="961"/>
        <end position="984"/>
    </location>
</feature>
<keyword evidence="7 10" id="KW-1133">Transmembrane helix</keyword>
<feature type="transmembrane region" description="Helical" evidence="10">
    <location>
        <begin position="1004"/>
        <end position="1026"/>
    </location>
</feature>
<keyword evidence="13" id="KW-1185">Reference proteome</keyword>
<keyword evidence="8 10" id="KW-0472">Membrane</keyword>
<comment type="caution">
    <text evidence="12">The sequence shown here is derived from an EMBL/GenBank/DDBJ whole genome shotgun (WGS) entry which is preliminary data.</text>
</comment>
<evidence type="ECO:0000256" key="3">
    <source>
        <dbReference type="ARBA" id="ARBA00022475"/>
    </source>
</evidence>
<proteinExistence type="inferred from homology"/>
<evidence type="ECO:0000256" key="10">
    <source>
        <dbReference type="SAM" id="Phobius"/>
    </source>
</evidence>
<evidence type="ECO:0000256" key="1">
    <source>
        <dbReference type="ARBA" id="ARBA00004429"/>
    </source>
</evidence>
<reference evidence="12 13" key="1">
    <citation type="submission" date="2022-02" db="EMBL/GenBank/DDBJ databases">
        <title>Genome of Erysipelotrichaceae sp. nov. NSJ-176 isolated from human feces.</title>
        <authorList>
            <person name="Abdugheni R."/>
        </authorList>
    </citation>
    <scope>NUCLEOTIDE SEQUENCE [LARGE SCALE GENOMIC DNA]</scope>
    <source>
        <strain evidence="12 13">NSJ-176</strain>
    </source>
</reference>
<dbReference type="CDD" id="cd03255">
    <property type="entry name" value="ABC_MJ0796_LolCDE_FtsE"/>
    <property type="match status" value="1"/>
</dbReference>
<keyword evidence="2" id="KW-0813">Transport</keyword>
<sequence length="1037" mass="115808">MLKLDKIRKTYKTGNFEQTALDDVSICFRNNEFAAILGPSGSGKTTMLNIIGGLDHYDSGDLMIDGISTKKYTSKDWDTYRNNRIGFVFQSYNLIPHQSILANVELALTLSGIPATQRKERAMKALEEVGLLEHIHKKPNQLSGGQMQRVAIARALVNNPEIVLADEPTGALDTKTSVQVMELLMNIAKDRLVIMVTHNPELAHQYANRIVQLKDGSIISDSHPIKEEAAPAPVKRNIRKAKMSLRTAVALSFSNLMTKKARTFVTALAGSIGIIGIAAILSLANGINQYIENVERETLSLYPLSIQRSGIDISKMLSEPTGKPQTSTNKEDDKNVSEISMIKNMFSYQSQNDTAALKTYLEKHKTEIDPYVNTIQYMYHITPQIYLTDTSKSIEQVNPDTLFQTGNDTSQGMSSLMGGFGTMSAFHELPQESKMYENQYDVMEGRWAKNYDEMVLVLSSNGKVSDYVLYSMGINDREKLRKLMEDTENGKPAVMDEKDSDVKYAYDTLMAPKFRVIDPADRYVYDETHQIWKDQSKDQSYMKKLIKNGIELKIVGIVKPKSDSAITSLSSGLNYSSQLTKHLMDAAMDKPIVKQQLQQPNINVFTGKSFQDENNDQRNKLKFSDLISIDENKLKNAFGMDTSQINLNTTIPFDQFSLDIPLDALPKPDMHVQDIMTSIANQVHVPVEQLSPIMMSLYQDFMSEEIKQGVSDPTQIVLDLQTYLSKPEIQEKLMKQIQGVVDPTQISSQISEAINTQLTSVMQTYVKEVSTILQDQIKTQSQQLMSQMMAQLPDQLRNSIHIDTSAFQEAFSLNMSEEELTNLMNSLMNPVTSTYERNMNLLGYADVHTPSQINIYPLNFQSKQNILDFLDQYNAGLEKKGKEMIHYNDLVGTMMTSVTDIVNTISAALIAFVAISLVVSSIMIGVITYISVIERKKEIGILRALGASKHNIRSVFNAETLIVGFVAGMLGVLVTALLCIPANIFVEAKFEIENIAQLPIDGAVILVIISMLLTYIAGLFPASAAARKDPVEALRSE</sequence>
<gene>
    <name evidence="12" type="ORF">LQE99_13695</name>
</gene>
<dbReference type="InterPro" id="IPR003439">
    <property type="entry name" value="ABC_transporter-like_ATP-bd"/>
</dbReference>
<dbReference type="InterPro" id="IPR003593">
    <property type="entry name" value="AAA+_ATPase"/>
</dbReference>
<dbReference type="PANTHER" id="PTHR42798:SF6">
    <property type="entry name" value="CELL DIVISION ATP-BINDING PROTEIN FTSE"/>
    <property type="match status" value="1"/>
</dbReference>
<evidence type="ECO:0000256" key="6">
    <source>
        <dbReference type="ARBA" id="ARBA00022840"/>
    </source>
</evidence>
<feature type="transmembrane region" description="Helical" evidence="10">
    <location>
        <begin position="264"/>
        <end position="284"/>
    </location>
</feature>
<keyword evidence="6 12" id="KW-0067">ATP-binding</keyword>
<dbReference type="GO" id="GO:0005524">
    <property type="term" value="F:ATP binding"/>
    <property type="evidence" value="ECO:0007669"/>
    <property type="project" value="UniProtKB-KW"/>
</dbReference>
<dbReference type="RefSeq" id="WP_117453182.1">
    <property type="nucleotide sequence ID" value="NZ_JAKVPQ010000011.1"/>
</dbReference>
<name>A0ABS9R977_9FIRM</name>
<dbReference type="SUPFAM" id="SSF52540">
    <property type="entry name" value="P-loop containing nucleoside triphosphate hydrolases"/>
    <property type="match status" value="1"/>
</dbReference>
<organism evidence="12 13">
    <name type="scientific">Amedibacillus hominis</name>
    <dbReference type="NCBI Taxonomy" id="2897776"/>
    <lineage>
        <taxon>Bacteria</taxon>
        <taxon>Bacillati</taxon>
        <taxon>Bacillota</taxon>
        <taxon>Erysipelotrichia</taxon>
        <taxon>Erysipelotrichales</taxon>
        <taxon>Erysipelotrichaceae</taxon>
        <taxon>Amedibacillus</taxon>
    </lineage>
</organism>
<evidence type="ECO:0000256" key="9">
    <source>
        <dbReference type="ARBA" id="ARBA00038388"/>
    </source>
</evidence>
<keyword evidence="3" id="KW-1003">Cell membrane</keyword>
<evidence type="ECO:0000256" key="8">
    <source>
        <dbReference type="ARBA" id="ARBA00023136"/>
    </source>
</evidence>
<dbReference type="Gene3D" id="3.40.50.300">
    <property type="entry name" value="P-loop containing nucleotide triphosphate hydrolases"/>
    <property type="match status" value="1"/>
</dbReference>
<accession>A0ABS9R977</accession>
<dbReference type="InterPro" id="IPR017911">
    <property type="entry name" value="MacB-like_ATP-bd"/>
</dbReference>
<dbReference type="EMBL" id="JAKVPQ010000011">
    <property type="protein sequence ID" value="MCH4286175.1"/>
    <property type="molecule type" value="Genomic_DNA"/>
</dbReference>
<keyword evidence="4 10" id="KW-0812">Transmembrane</keyword>
<evidence type="ECO:0000256" key="5">
    <source>
        <dbReference type="ARBA" id="ARBA00022741"/>
    </source>
</evidence>
<keyword evidence="5" id="KW-0547">Nucleotide-binding</keyword>
<dbReference type="PROSITE" id="PS50893">
    <property type="entry name" value="ABC_TRANSPORTER_2"/>
    <property type="match status" value="1"/>
</dbReference>
<evidence type="ECO:0000259" key="11">
    <source>
        <dbReference type="PROSITE" id="PS50893"/>
    </source>
</evidence>
<protein>
    <submittedName>
        <fullName evidence="12">ABC transporter ATP-binding protein/permease</fullName>
    </submittedName>
</protein>
<dbReference type="PROSITE" id="PS00211">
    <property type="entry name" value="ABC_TRANSPORTER_1"/>
    <property type="match status" value="1"/>
</dbReference>
<feature type="domain" description="ABC transporter" evidence="11">
    <location>
        <begin position="2"/>
        <end position="240"/>
    </location>
</feature>
<evidence type="ECO:0000256" key="2">
    <source>
        <dbReference type="ARBA" id="ARBA00022448"/>
    </source>
</evidence>
<evidence type="ECO:0000256" key="7">
    <source>
        <dbReference type="ARBA" id="ARBA00022989"/>
    </source>
</evidence>
<dbReference type="Pfam" id="PF02687">
    <property type="entry name" value="FtsX"/>
    <property type="match status" value="1"/>
</dbReference>
<dbReference type="SMART" id="SM00382">
    <property type="entry name" value="AAA"/>
    <property type="match status" value="1"/>
</dbReference>
<feature type="transmembrane region" description="Helical" evidence="10">
    <location>
        <begin position="905"/>
        <end position="933"/>
    </location>
</feature>
<dbReference type="Pfam" id="PF00005">
    <property type="entry name" value="ABC_tran"/>
    <property type="match status" value="1"/>
</dbReference>
<comment type="subcellular location">
    <subcellularLocation>
        <location evidence="1">Cell inner membrane</location>
        <topology evidence="1">Multi-pass membrane protein</topology>
    </subcellularLocation>
</comment>
<dbReference type="Proteomes" id="UP001202402">
    <property type="component" value="Unassembled WGS sequence"/>
</dbReference>
<comment type="similarity">
    <text evidence="9">Belongs to the ABC transporter superfamily. Macrolide exporter (TC 3.A.1.122) family.</text>
</comment>
<dbReference type="InterPro" id="IPR017871">
    <property type="entry name" value="ABC_transporter-like_CS"/>
</dbReference>
<dbReference type="InterPro" id="IPR027417">
    <property type="entry name" value="P-loop_NTPase"/>
</dbReference>
<dbReference type="InterPro" id="IPR003838">
    <property type="entry name" value="ABC3_permease_C"/>
</dbReference>
<evidence type="ECO:0000313" key="12">
    <source>
        <dbReference type="EMBL" id="MCH4286175.1"/>
    </source>
</evidence>
<dbReference type="PANTHER" id="PTHR42798">
    <property type="entry name" value="LIPOPROTEIN-RELEASING SYSTEM ATP-BINDING PROTEIN LOLD"/>
    <property type="match status" value="1"/>
</dbReference>